<dbReference type="AlphaFoldDB" id="A0A9Y4KG07"/>
<dbReference type="Gene3D" id="3.60.10.10">
    <property type="entry name" value="Endonuclease/exonuclease/phosphatase"/>
    <property type="match status" value="1"/>
</dbReference>
<feature type="region of interest" description="Disordered" evidence="2">
    <location>
        <begin position="356"/>
        <end position="452"/>
    </location>
</feature>
<feature type="compositionally biased region" description="Basic residues" evidence="2">
    <location>
        <begin position="428"/>
        <end position="438"/>
    </location>
</feature>
<dbReference type="PANTHER" id="PTHR46670:SF3">
    <property type="entry name" value="ENDONUCLEASE_EXONUCLEASE_PHOSPHATASE DOMAIN-CONTAINING PROTEIN"/>
    <property type="match status" value="1"/>
</dbReference>
<keyword evidence="3" id="KW-0472">Membrane</keyword>
<keyword evidence="3" id="KW-0812">Transmembrane</keyword>
<proteinExistence type="predicted"/>
<dbReference type="GO" id="GO:0003824">
    <property type="term" value="F:catalytic activity"/>
    <property type="evidence" value="ECO:0007669"/>
    <property type="project" value="InterPro"/>
</dbReference>
<evidence type="ECO:0000256" key="2">
    <source>
        <dbReference type="SAM" id="MobiDB-lite"/>
    </source>
</evidence>
<dbReference type="GeneID" id="103366937"/>
<name>A0A9Y4KG07_9TELE</name>
<feature type="compositionally biased region" description="Polar residues" evidence="2">
    <location>
        <begin position="356"/>
        <end position="368"/>
    </location>
</feature>
<dbReference type="Proteomes" id="UP000694891">
    <property type="component" value="Unplaced"/>
</dbReference>
<feature type="coiled-coil region" evidence="1">
    <location>
        <begin position="15"/>
        <end position="42"/>
    </location>
</feature>
<accession>A0A9Y4KG07</accession>
<protein>
    <submittedName>
        <fullName evidence="6">Uncharacterized protein LOC103366937</fullName>
    </submittedName>
</protein>
<feature type="transmembrane region" description="Helical" evidence="3">
    <location>
        <begin position="57"/>
        <end position="79"/>
    </location>
</feature>
<gene>
    <name evidence="6" type="primary">LOC103366937</name>
</gene>
<evidence type="ECO:0000313" key="5">
    <source>
        <dbReference type="Proteomes" id="UP000694891"/>
    </source>
</evidence>
<dbReference type="RefSeq" id="XP_008293029.1">
    <property type="nucleotide sequence ID" value="XM_008294807.1"/>
</dbReference>
<dbReference type="InterPro" id="IPR036691">
    <property type="entry name" value="Endo/exonu/phosph_ase_sf"/>
</dbReference>
<feature type="compositionally biased region" description="Acidic residues" evidence="2">
    <location>
        <begin position="404"/>
        <end position="414"/>
    </location>
</feature>
<reference evidence="6" key="1">
    <citation type="submission" date="2025-08" db="UniProtKB">
        <authorList>
            <consortium name="RefSeq"/>
        </authorList>
    </citation>
    <scope>IDENTIFICATION</scope>
</reference>
<feature type="domain" description="Endonuclease/exonuclease/phosphatase" evidence="4">
    <location>
        <begin position="582"/>
        <end position="676"/>
    </location>
</feature>
<feature type="transmembrane region" description="Helical" evidence="3">
    <location>
        <begin position="174"/>
        <end position="194"/>
    </location>
</feature>
<dbReference type="InterPro" id="IPR005135">
    <property type="entry name" value="Endo/exonuclease/phosphatase"/>
</dbReference>
<feature type="compositionally biased region" description="Low complexity" evidence="2">
    <location>
        <begin position="415"/>
        <end position="425"/>
    </location>
</feature>
<evidence type="ECO:0000313" key="6">
    <source>
        <dbReference type="RefSeq" id="XP_008293029.1"/>
    </source>
</evidence>
<sequence>MSSGERLLQLISSWMEQQQLCAEQLRKLARQLEALRQKHIQRAFVSVLKTALVGGSLIVLFALTVVTLGAAFPLLNVTAEVCTKKKKLKPTELFLKEQQNVEKRSADITEEIQTLFEKLKTKAEATGSCSEPDQVDRYVMTKVLTALARQSGLKGQVSTSFCHGQPQIFMKSMALIDSPAVMAAVAGILSFFTLQVSGEKFKPSFDEGLQQLIEQMSISGCNAELVVGATGTARILQQATDTWTGMIKKNHVTEACQILRDTADTMQRITSTLRQQFDDIKRMLDQSARQQQELGRLENESKFDRPCNHKILNKNTKTGNQEVVFIMTMQSNYSAYISHGKKTVCAENQTYQTVRCEQSSSQTNQQCGRNEETGGEQTGGSDPGETGGEQLGGGDAGSQKSDSDNDDKDPDYENNSDSSYESSDSWYKRRKSTHRGRKSISEGNEDTESNNQNIVSKLSSAVGAMGLLNAHSIKNKISEISAFIHEYKLKILCLTETWLRPDTGDQLLKEALPDNFKFCHEMRNNVRETSQKGGGVAVAYSGNLQETRVKFEKKTSSNSLEPFNTFEYVATNLKHDDWNQPIRVINVYRPPNQRNKPRGKCKVDEFLEEFQTLLDEVPKDDSTLITGDFNIHVNNNPKKFKKFLEKNNLHQHVNEPTYPRSGNTLDLVISRNVDVSNLSHHSQRL</sequence>
<keyword evidence="3" id="KW-1133">Transmembrane helix</keyword>
<evidence type="ECO:0000256" key="3">
    <source>
        <dbReference type="SAM" id="Phobius"/>
    </source>
</evidence>
<evidence type="ECO:0000259" key="4">
    <source>
        <dbReference type="Pfam" id="PF14529"/>
    </source>
</evidence>
<dbReference type="PANTHER" id="PTHR46670">
    <property type="entry name" value="ENDO/EXONUCLEASE/PHOSPHATASE DOMAIN-CONTAINING PROTEIN"/>
    <property type="match status" value="1"/>
</dbReference>
<keyword evidence="5" id="KW-1185">Reference proteome</keyword>
<dbReference type="Pfam" id="PF14529">
    <property type="entry name" value="Exo_endo_phos_2"/>
    <property type="match status" value="1"/>
</dbReference>
<feature type="compositionally biased region" description="Gly residues" evidence="2">
    <location>
        <begin position="376"/>
        <end position="396"/>
    </location>
</feature>
<keyword evidence="1" id="KW-0175">Coiled coil</keyword>
<evidence type="ECO:0000256" key="1">
    <source>
        <dbReference type="SAM" id="Coils"/>
    </source>
</evidence>
<organism evidence="5 6">
    <name type="scientific">Stegastes partitus</name>
    <name type="common">bicolor damselfish</name>
    <dbReference type="NCBI Taxonomy" id="144197"/>
    <lineage>
        <taxon>Eukaryota</taxon>
        <taxon>Metazoa</taxon>
        <taxon>Chordata</taxon>
        <taxon>Craniata</taxon>
        <taxon>Vertebrata</taxon>
        <taxon>Euteleostomi</taxon>
        <taxon>Actinopterygii</taxon>
        <taxon>Neopterygii</taxon>
        <taxon>Teleostei</taxon>
        <taxon>Neoteleostei</taxon>
        <taxon>Acanthomorphata</taxon>
        <taxon>Ovalentaria</taxon>
        <taxon>Pomacentridae</taxon>
        <taxon>Stegastes</taxon>
    </lineage>
</organism>
<dbReference type="SUPFAM" id="SSF56219">
    <property type="entry name" value="DNase I-like"/>
    <property type="match status" value="1"/>
</dbReference>